<organism evidence="2 3">
    <name type="scientific">Artemisia annua</name>
    <name type="common">Sweet wormwood</name>
    <dbReference type="NCBI Taxonomy" id="35608"/>
    <lineage>
        <taxon>Eukaryota</taxon>
        <taxon>Viridiplantae</taxon>
        <taxon>Streptophyta</taxon>
        <taxon>Embryophyta</taxon>
        <taxon>Tracheophyta</taxon>
        <taxon>Spermatophyta</taxon>
        <taxon>Magnoliopsida</taxon>
        <taxon>eudicotyledons</taxon>
        <taxon>Gunneridae</taxon>
        <taxon>Pentapetalae</taxon>
        <taxon>asterids</taxon>
        <taxon>campanulids</taxon>
        <taxon>Asterales</taxon>
        <taxon>Asteraceae</taxon>
        <taxon>Asteroideae</taxon>
        <taxon>Anthemideae</taxon>
        <taxon>Artemisiinae</taxon>
        <taxon>Artemisia</taxon>
    </lineage>
</organism>
<gene>
    <name evidence="2" type="ORF">CTI12_AA200530</name>
</gene>
<dbReference type="OrthoDB" id="1210724at2759"/>
<dbReference type="EMBL" id="PKPP01001771">
    <property type="protein sequence ID" value="PWA80058.1"/>
    <property type="molecule type" value="Genomic_DNA"/>
</dbReference>
<dbReference type="Proteomes" id="UP000245207">
    <property type="component" value="Unassembled WGS sequence"/>
</dbReference>
<proteinExistence type="predicted"/>
<evidence type="ECO:0000313" key="2">
    <source>
        <dbReference type="EMBL" id="PWA80058.1"/>
    </source>
</evidence>
<dbReference type="InterPro" id="IPR036691">
    <property type="entry name" value="Endo/exonu/phosph_ase_sf"/>
</dbReference>
<name>A0A2U1P2T2_ARTAN</name>
<keyword evidence="3" id="KW-1185">Reference proteome</keyword>
<dbReference type="STRING" id="35608.A0A2U1P2T2"/>
<keyword evidence="2" id="KW-0548">Nucleotidyltransferase</keyword>
<comment type="caution">
    <text evidence="2">The sequence shown here is derived from an EMBL/GenBank/DDBJ whole genome shotgun (WGS) entry which is preliminary data.</text>
</comment>
<dbReference type="PANTHER" id="PTHR33710">
    <property type="entry name" value="BNAC02G09200D PROTEIN"/>
    <property type="match status" value="1"/>
</dbReference>
<evidence type="ECO:0000259" key="1">
    <source>
        <dbReference type="Pfam" id="PF14529"/>
    </source>
</evidence>
<keyword evidence="2" id="KW-0695">RNA-directed DNA polymerase</keyword>
<keyword evidence="2" id="KW-0808">Transferase</keyword>
<dbReference type="PANTHER" id="PTHR33710:SF64">
    <property type="entry name" value="ENDONUCLEASE_EXONUCLEASE_PHOSPHATASE DOMAIN-CONTAINING PROTEIN"/>
    <property type="match status" value="1"/>
</dbReference>
<protein>
    <submittedName>
        <fullName evidence="2">RNA-directed DNA polymerase, eukaryota</fullName>
    </submittedName>
</protein>
<dbReference type="AlphaFoldDB" id="A0A2U1P2T2"/>
<feature type="domain" description="Endonuclease/exonuclease/phosphatase" evidence="1">
    <location>
        <begin position="67"/>
        <end position="189"/>
    </location>
</feature>
<dbReference type="Gene3D" id="3.60.10.10">
    <property type="entry name" value="Endonuclease/exonuclease/phosphatase"/>
    <property type="match status" value="1"/>
</dbReference>
<dbReference type="InterPro" id="IPR005135">
    <property type="entry name" value="Endo/exonuclease/phosphatase"/>
</dbReference>
<dbReference type="GO" id="GO:0003964">
    <property type="term" value="F:RNA-directed DNA polymerase activity"/>
    <property type="evidence" value="ECO:0007669"/>
    <property type="project" value="UniProtKB-KW"/>
</dbReference>
<dbReference type="SUPFAM" id="SSF56219">
    <property type="entry name" value="DNase I-like"/>
    <property type="match status" value="1"/>
</dbReference>
<reference evidence="2 3" key="1">
    <citation type="journal article" date="2018" name="Mol. Plant">
        <title>The genome of Artemisia annua provides insight into the evolution of Asteraceae family and artemisinin biosynthesis.</title>
        <authorList>
            <person name="Shen Q."/>
            <person name="Zhang L."/>
            <person name="Liao Z."/>
            <person name="Wang S."/>
            <person name="Yan T."/>
            <person name="Shi P."/>
            <person name="Liu M."/>
            <person name="Fu X."/>
            <person name="Pan Q."/>
            <person name="Wang Y."/>
            <person name="Lv Z."/>
            <person name="Lu X."/>
            <person name="Zhang F."/>
            <person name="Jiang W."/>
            <person name="Ma Y."/>
            <person name="Chen M."/>
            <person name="Hao X."/>
            <person name="Li L."/>
            <person name="Tang Y."/>
            <person name="Lv G."/>
            <person name="Zhou Y."/>
            <person name="Sun X."/>
            <person name="Brodelius P.E."/>
            <person name="Rose J.K.C."/>
            <person name="Tang K."/>
        </authorList>
    </citation>
    <scope>NUCLEOTIDE SEQUENCE [LARGE SCALE GENOMIC DNA]</scope>
    <source>
        <strain evidence="3">cv. Huhao1</strain>
        <tissue evidence="2">Leaf</tissue>
    </source>
</reference>
<sequence>MEFMDELCVRNCWGHMQYDHVVSDAIGNSGGILCIWDPNCFSKESVTISDSFVIIRGTWRLTGQKFLMIVVYAPQDSRDKNTLWDYLHHEISKWKGESIVMGDFNEVRFKSDRFGSNFNVNGAYSFNSFISRAGLVDVVLGGCRYTWSLKNASKMSKLDRFLVSENLLISFPHLNAITLEGYLSDHRPILLKENYFDYGPTPFRFFHHWIGMEGFSKLVEDTWKSSTSTDENALKYLFGKLKHLKNTIREWTKNSQQ</sequence>
<dbReference type="Pfam" id="PF14529">
    <property type="entry name" value="Exo_endo_phos_2"/>
    <property type="match status" value="1"/>
</dbReference>
<evidence type="ECO:0000313" key="3">
    <source>
        <dbReference type="Proteomes" id="UP000245207"/>
    </source>
</evidence>
<accession>A0A2U1P2T2</accession>